<keyword evidence="2" id="KW-0812">Transmembrane</keyword>
<name>A0A7I8VAL3_9ANNE</name>
<dbReference type="InterPro" id="IPR004842">
    <property type="entry name" value="SLC12A_fam"/>
</dbReference>
<feature type="domain" description="SLC12A transporter C-terminal" evidence="6">
    <location>
        <begin position="156"/>
        <end position="384"/>
    </location>
</feature>
<proteinExistence type="predicted"/>
<feature type="compositionally biased region" description="Acidic residues" evidence="5">
    <location>
        <begin position="269"/>
        <end position="280"/>
    </location>
</feature>
<comment type="subcellular location">
    <subcellularLocation>
        <location evidence="1">Membrane</location>
        <topology evidence="1">Multi-pass membrane protein</topology>
    </subcellularLocation>
</comment>
<dbReference type="GO" id="GO:0015379">
    <property type="term" value="F:potassium:chloride symporter activity"/>
    <property type="evidence" value="ECO:0007669"/>
    <property type="project" value="TreeGrafter"/>
</dbReference>
<dbReference type="Pfam" id="PF03522">
    <property type="entry name" value="SLC12"/>
    <property type="match status" value="2"/>
</dbReference>
<keyword evidence="8" id="KW-1185">Reference proteome</keyword>
<evidence type="ECO:0000256" key="1">
    <source>
        <dbReference type="ARBA" id="ARBA00004141"/>
    </source>
</evidence>
<sequence>MQVLNWRPQLLILYKLEAVSLAPKYPRIFSIASQLKAGRGFTVSATMLHGDLMELESDIILARQLLRTSMIEEDLNGFCKILATRNPIEAINILLQTVGLGNLKANTVMLSWPEDWQLSNERNKVFIETLRLAYAKKIAIIVPVNIDSFPTNNTVMTGKIDIWWIIHDGGMLLLLAFLLKQHPVWKKCRLRIITVTAKKSTPEELIKLKEKMLKYLYEIRIDAEVLVEEISVQNLQAYVSIVKSNKKRVKRSISTALQDIVETVRGVSQEEEDDEDDEDDIAFKSDIEESQVKEDIFEKDEDEEDKSSSSDEMIHWRMEIAKKLNESVKSMSAQSSLILMNIPSPPNLQISEHLIRTYMKYLACLTDGLQRVMLVHGSGTEVVTGLQ</sequence>
<dbReference type="GO" id="GO:0055064">
    <property type="term" value="P:chloride ion homeostasis"/>
    <property type="evidence" value="ECO:0007669"/>
    <property type="project" value="TreeGrafter"/>
</dbReference>
<dbReference type="PANTHER" id="PTHR11827">
    <property type="entry name" value="SOLUTE CARRIER FAMILY 12, CATION COTRANSPORTERS"/>
    <property type="match status" value="1"/>
</dbReference>
<dbReference type="GO" id="GO:1990573">
    <property type="term" value="P:potassium ion import across plasma membrane"/>
    <property type="evidence" value="ECO:0007669"/>
    <property type="project" value="TreeGrafter"/>
</dbReference>
<dbReference type="GO" id="GO:0006884">
    <property type="term" value="P:cell volume homeostasis"/>
    <property type="evidence" value="ECO:0007669"/>
    <property type="project" value="TreeGrafter"/>
</dbReference>
<evidence type="ECO:0000256" key="5">
    <source>
        <dbReference type="SAM" id="MobiDB-lite"/>
    </source>
</evidence>
<reference evidence="7 8" key="1">
    <citation type="submission" date="2020-08" db="EMBL/GenBank/DDBJ databases">
        <authorList>
            <person name="Hejnol A."/>
        </authorList>
    </citation>
    <scope>NUCLEOTIDE SEQUENCE [LARGE SCALE GENOMIC DNA]</scope>
</reference>
<dbReference type="GO" id="GO:0055075">
    <property type="term" value="P:potassium ion homeostasis"/>
    <property type="evidence" value="ECO:0007669"/>
    <property type="project" value="TreeGrafter"/>
</dbReference>
<evidence type="ECO:0000259" key="6">
    <source>
        <dbReference type="Pfam" id="PF03522"/>
    </source>
</evidence>
<evidence type="ECO:0000313" key="7">
    <source>
        <dbReference type="EMBL" id="CAD5112657.1"/>
    </source>
</evidence>
<gene>
    <name evidence="7" type="ORF">DGYR_LOCUS1763</name>
</gene>
<dbReference type="PANTHER" id="PTHR11827:SF73">
    <property type="entry name" value="KAZACHOC, ISOFORM G"/>
    <property type="match status" value="1"/>
</dbReference>
<evidence type="ECO:0000313" key="8">
    <source>
        <dbReference type="Proteomes" id="UP000549394"/>
    </source>
</evidence>
<keyword evidence="3" id="KW-1133">Transmembrane helix</keyword>
<dbReference type="InterPro" id="IPR018491">
    <property type="entry name" value="SLC12_C"/>
</dbReference>
<keyword evidence="4" id="KW-0472">Membrane</keyword>
<evidence type="ECO:0000256" key="4">
    <source>
        <dbReference type="ARBA" id="ARBA00023136"/>
    </source>
</evidence>
<evidence type="ECO:0000256" key="2">
    <source>
        <dbReference type="ARBA" id="ARBA00022692"/>
    </source>
</evidence>
<protein>
    <submittedName>
        <fullName evidence="7">DgyrCDS1874</fullName>
    </submittedName>
</protein>
<feature type="region of interest" description="Disordered" evidence="5">
    <location>
        <begin position="264"/>
        <end position="284"/>
    </location>
</feature>
<feature type="domain" description="SLC12A transporter C-terminal" evidence="6">
    <location>
        <begin position="30"/>
        <end position="142"/>
    </location>
</feature>
<dbReference type="GO" id="GO:0005886">
    <property type="term" value="C:plasma membrane"/>
    <property type="evidence" value="ECO:0007669"/>
    <property type="project" value="TreeGrafter"/>
</dbReference>
<evidence type="ECO:0000256" key="3">
    <source>
        <dbReference type="ARBA" id="ARBA00022989"/>
    </source>
</evidence>
<dbReference type="EMBL" id="CAJFCJ010000002">
    <property type="protein sequence ID" value="CAD5112657.1"/>
    <property type="molecule type" value="Genomic_DNA"/>
</dbReference>
<dbReference type="Proteomes" id="UP000549394">
    <property type="component" value="Unassembled WGS sequence"/>
</dbReference>
<comment type="caution">
    <text evidence="7">The sequence shown here is derived from an EMBL/GenBank/DDBJ whole genome shotgun (WGS) entry which is preliminary data.</text>
</comment>
<accession>A0A7I8VAL3</accession>
<dbReference type="OrthoDB" id="2020542at2759"/>
<organism evidence="7 8">
    <name type="scientific">Dimorphilus gyrociliatus</name>
    <dbReference type="NCBI Taxonomy" id="2664684"/>
    <lineage>
        <taxon>Eukaryota</taxon>
        <taxon>Metazoa</taxon>
        <taxon>Spiralia</taxon>
        <taxon>Lophotrochozoa</taxon>
        <taxon>Annelida</taxon>
        <taxon>Polychaeta</taxon>
        <taxon>Polychaeta incertae sedis</taxon>
        <taxon>Dinophilidae</taxon>
        <taxon>Dimorphilus</taxon>
    </lineage>
</organism>
<dbReference type="AlphaFoldDB" id="A0A7I8VAL3"/>